<dbReference type="EMBL" id="RXLP01000004">
    <property type="protein sequence ID" value="TCD54777.1"/>
    <property type="molecule type" value="Genomic_DNA"/>
</dbReference>
<evidence type="ECO:0000256" key="4">
    <source>
        <dbReference type="ARBA" id="ARBA00023172"/>
    </source>
</evidence>
<dbReference type="SUPFAM" id="SSF47781">
    <property type="entry name" value="RuvA domain 2-like"/>
    <property type="match status" value="1"/>
</dbReference>
<dbReference type="Pfam" id="PF14520">
    <property type="entry name" value="HHH_5"/>
    <property type="match status" value="1"/>
</dbReference>
<feature type="domain" description="Helix-hairpin-helix DNA-binding motif class 1" evidence="7">
    <location>
        <begin position="107"/>
        <end position="126"/>
    </location>
</feature>
<dbReference type="InterPro" id="IPR013849">
    <property type="entry name" value="DNA_helicase_Holl-junc_RuvA_I"/>
</dbReference>
<proteinExistence type="inferred from homology"/>
<evidence type="ECO:0000256" key="6">
    <source>
        <dbReference type="HAMAP-Rule" id="MF_00031"/>
    </source>
</evidence>
<keyword evidence="3 6" id="KW-0238">DNA-binding</keyword>
<sequence length="213" mass="22731">MIASLRGEVIAIDAAQAIIEVSGVGYSVRMSSKDLNQLHQGREVFVLTTMTMSQDAVALYGFLHKTTQDLFSQLQKVSGIGPKVAMAILSTLSGDELAHAIRENNVTALTRAPGLGKKGAQKIIVELSGSVNLASIISDKDGTNSVNSTSASLDVDANVYQVIQGLVSLGWQQHDAQRAVDQSIADLHIDIPMSSDLVPTVLRHALSRLDRGR</sequence>
<comment type="caution">
    <text evidence="6">Lacks conserved residue(s) required for the propagation of feature annotation.</text>
</comment>
<comment type="subunit">
    <text evidence="6">Homotetramer. Forms an RuvA(8)-RuvB(12)-Holliday junction (HJ) complex. HJ DNA is sandwiched between 2 RuvA tetramers; dsDNA enters through RuvA and exits via RuvB. An RuvB hexamer assembles on each DNA strand where it exits the tetramer. Each RuvB hexamer is contacted by two RuvA subunits (via domain III) on 2 adjacent RuvB subunits; this complex drives branch migration. In the full resolvosome a probable DNA-RuvA(4)-RuvB(12)-RuvC(2) complex forms which resolves the HJ.</text>
</comment>
<comment type="subcellular location">
    <subcellularLocation>
        <location evidence="6">Cytoplasm</location>
    </subcellularLocation>
</comment>
<dbReference type="Gene3D" id="2.40.50.140">
    <property type="entry name" value="Nucleic acid-binding proteins"/>
    <property type="match status" value="1"/>
</dbReference>
<dbReference type="GO" id="GO:0048476">
    <property type="term" value="C:Holliday junction resolvase complex"/>
    <property type="evidence" value="ECO:0007669"/>
    <property type="project" value="UniProtKB-UniRule"/>
</dbReference>
<gene>
    <name evidence="6 8" type="primary">ruvA</name>
    <name evidence="8" type="ORF">EJ419_01380</name>
</gene>
<keyword evidence="9" id="KW-1185">Reference proteome</keyword>
<dbReference type="InterPro" id="IPR012340">
    <property type="entry name" value="NA-bd_OB-fold"/>
</dbReference>
<dbReference type="GO" id="GO:0005737">
    <property type="term" value="C:cytoplasm"/>
    <property type="evidence" value="ECO:0007669"/>
    <property type="project" value="UniProtKB-SubCell"/>
</dbReference>
<dbReference type="NCBIfam" id="TIGR00084">
    <property type="entry name" value="ruvA"/>
    <property type="match status" value="1"/>
</dbReference>
<name>A0A4R0QWI9_9BIFI</name>
<accession>A0A4R0QWI9</accession>
<feature type="domain" description="Helix-hairpin-helix DNA-binding motif class 1" evidence="7">
    <location>
        <begin position="72"/>
        <end position="91"/>
    </location>
</feature>
<evidence type="ECO:0000256" key="3">
    <source>
        <dbReference type="ARBA" id="ARBA00023125"/>
    </source>
</evidence>
<keyword evidence="2 6" id="KW-0227">DNA damage</keyword>
<dbReference type="SMART" id="SM00278">
    <property type="entry name" value="HhH1"/>
    <property type="match status" value="2"/>
</dbReference>
<evidence type="ECO:0000256" key="2">
    <source>
        <dbReference type="ARBA" id="ARBA00022763"/>
    </source>
</evidence>
<dbReference type="CDD" id="cd14332">
    <property type="entry name" value="UBA_RuvA_C"/>
    <property type="match status" value="1"/>
</dbReference>
<keyword evidence="4 6" id="KW-0233">DNA recombination</keyword>
<dbReference type="SUPFAM" id="SSF46929">
    <property type="entry name" value="DNA helicase RuvA subunit, C-terminal domain"/>
    <property type="match status" value="1"/>
</dbReference>
<dbReference type="GO" id="GO:0006310">
    <property type="term" value="P:DNA recombination"/>
    <property type="evidence" value="ECO:0007669"/>
    <property type="project" value="UniProtKB-UniRule"/>
</dbReference>
<dbReference type="InterPro" id="IPR011114">
    <property type="entry name" value="RuvA_C"/>
</dbReference>
<dbReference type="GO" id="GO:0006281">
    <property type="term" value="P:DNA repair"/>
    <property type="evidence" value="ECO:0007669"/>
    <property type="project" value="UniProtKB-UniRule"/>
</dbReference>
<comment type="function">
    <text evidence="6">The RuvA-RuvB-RuvC complex processes Holliday junction (HJ) DNA during genetic recombination and DNA repair, while the RuvA-RuvB complex plays an important role in the rescue of blocked DNA replication forks via replication fork reversal (RFR). RuvA specifically binds to HJ cruciform DNA, conferring on it an open structure. The RuvB hexamer acts as an ATP-dependent pump, pulling dsDNA into and through the RuvAB complex. HJ branch migration allows RuvC to scan DNA until it finds its consensus sequence, where it cleaves and resolves the cruciform DNA.</text>
</comment>
<dbReference type="GO" id="GO:0009379">
    <property type="term" value="C:Holliday junction helicase complex"/>
    <property type="evidence" value="ECO:0007669"/>
    <property type="project" value="InterPro"/>
</dbReference>
<feature type="region of interest" description="Domain III" evidence="6">
    <location>
        <begin position="148"/>
        <end position="213"/>
    </location>
</feature>
<dbReference type="InterPro" id="IPR000085">
    <property type="entry name" value="RuvA"/>
</dbReference>
<keyword evidence="1 6" id="KW-0963">Cytoplasm</keyword>
<comment type="caution">
    <text evidence="8">The sequence shown here is derived from an EMBL/GenBank/DDBJ whole genome shotgun (WGS) entry which is preliminary data.</text>
</comment>
<dbReference type="GO" id="GO:0005524">
    <property type="term" value="F:ATP binding"/>
    <property type="evidence" value="ECO:0007669"/>
    <property type="project" value="InterPro"/>
</dbReference>
<evidence type="ECO:0000256" key="5">
    <source>
        <dbReference type="ARBA" id="ARBA00023204"/>
    </source>
</evidence>
<comment type="domain">
    <text evidence="6">Has three domains with a flexible linker between the domains II and III and assumes an 'L' shape. Domain III is highly mobile and contacts RuvB.</text>
</comment>
<protein>
    <recommendedName>
        <fullName evidence="6">Holliday junction branch migration complex subunit RuvA</fullName>
    </recommendedName>
</protein>
<dbReference type="GO" id="GO:0000400">
    <property type="term" value="F:four-way junction DNA binding"/>
    <property type="evidence" value="ECO:0007669"/>
    <property type="project" value="UniProtKB-UniRule"/>
</dbReference>
<dbReference type="GO" id="GO:0009378">
    <property type="term" value="F:four-way junction helicase activity"/>
    <property type="evidence" value="ECO:0007669"/>
    <property type="project" value="InterPro"/>
</dbReference>
<evidence type="ECO:0000313" key="9">
    <source>
        <dbReference type="Proteomes" id="UP000291289"/>
    </source>
</evidence>
<evidence type="ECO:0000313" key="8">
    <source>
        <dbReference type="EMBL" id="TCD54777.1"/>
    </source>
</evidence>
<dbReference type="RefSeq" id="WP_131283127.1">
    <property type="nucleotide sequence ID" value="NZ_RXLP01000004.1"/>
</dbReference>
<dbReference type="Gene3D" id="1.10.8.10">
    <property type="entry name" value="DNA helicase RuvA subunit, C-terminal domain"/>
    <property type="match status" value="1"/>
</dbReference>
<dbReference type="OrthoDB" id="5293449at2"/>
<dbReference type="InterPro" id="IPR003583">
    <property type="entry name" value="Hlx-hairpin-Hlx_DNA-bd_motif"/>
</dbReference>
<dbReference type="Proteomes" id="UP000291289">
    <property type="component" value="Unassembled WGS sequence"/>
</dbReference>
<comment type="similarity">
    <text evidence="6">Belongs to the RuvA family.</text>
</comment>
<dbReference type="InterPro" id="IPR010994">
    <property type="entry name" value="RuvA_2-like"/>
</dbReference>
<reference evidence="8 9" key="1">
    <citation type="submission" date="2018-12" db="EMBL/GenBank/DDBJ databases">
        <title>Alloscrdovia theropitheci sp. nov: a novel taxon from the feces of the bleeding-herat monkey (Theropithecus geleda).</title>
        <authorList>
            <person name="Modesto M."/>
        </authorList>
    </citation>
    <scope>NUCLEOTIDE SEQUENCE [LARGE SCALE GENOMIC DNA]</scope>
    <source>
        <strain evidence="8 9">GLDI4/2</strain>
    </source>
</reference>
<keyword evidence="5 6" id="KW-0234">DNA repair</keyword>
<dbReference type="AlphaFoldDB" id="A0A4R0QWI9"/>
<dbReference type="InterPro" id="IPR036267">
    <property type="entry name" value="RuvA_C_sf"/>
</dbReference>
<dbReference type="Pfam" id="PF01330">
    <property type="entry name" value="RuvA_N"/>
    <property type="match status" value="1"/>
</dbReference>
<evidence type="ECO:0000256" key="1">
    <source>
        <dbReference type="ARBA" id="ARBA00022490"/>
    </source>
</evidence>
<evidence type="ECO:0000259" key="7">
    <source>
        <dbReference type="SMART" id="SM00278"/>
    </source>
</evidence>
<organism evidence="8 9">
    <name type="scientific">Alloscardovia theropitheci</name>
    <dbReference type="NCBI Taxonomy" id="2496842"/>
    <lineage>
        <taxon>Bacteria</taxon>
        <taxon>Bacillati</taxon>
        <taxon>Actinomycetota</taxon>
        <taxon>Actinomycetes</taxon>
        <taxon>Bifidobacteriales</taxon>
        <taxon>Bifidobacteriaceae</taxon>
        <taxon>Alloscardovia</taxon>
    </lineage>
</organism>
<dbReference type="Gene3D" id="1.10.150.20">
    <property type="entry name" value="5' to 3' exonuclease, C-terminal subdomain"/>
    <property type="match status" value="1"/>
</dbReference>
<dbReference type="SUPFAM" id="SSF50249">
    <property type="entry name" value="Nucleic acid-binding proteins"/>
    <property type="match status" value="1"/>
</dbReference>
<dbReference type="HAMAP" id="MF_00031">
    <property type="entry name" value="DNA_HJ_migration_RuvA"/>
    <property type="match status" value="1"/>
</dbReference>